<dbReference type="AlphaFoldDB" id="A0A5E7ZYD8"/>
<accession>A0A5E7ZYD8</accession>
<evidence type="ECO:0000313" key="2">
    <source>
        <dbReference type="Proteomes" id="UP000326857"/>
    </source>
</evidence>
<dbReference type="EMBL" id="CABVLI010000043">
    <property type="protein sequence ID" value="VVT24228.1"/>
    <property type="molecule type" value="Genomic_DNA"/>
</dbReference>
<reference evidence="1 2" key="1">
    <citation type="submission" date="2019-09" db="EMBL/GenBank/DDBJ databases">
        <authorList>
            <person name="Dittami M. S."/>
        </authorList>
    </citation>
    <scope>NUCLEOTIDE SEQUENCE [LARGE SCALE GENOMIC DNA]</scope>
    <source>
        <strain evidence="1">SPHINGO391</strain>
    </source>
</reference>
<name>A0A5E7ZYD8_9SPHN</name>
<dbReference type="Proteomes" id="UP000326857">
    <property type="component" value="Unassembled WGS sequence"/>
</dbReference>
<protein>
    <submittedName>
        <fullName evidence="1">Uncharacterized protein</fullName>
    </submittedName>
</protein>
<organism evidence="1 2">
    <name type="scientific">Sphingomonas aurantiaca</name>
    <dbReference type="NCBI Taxonomy" id="185949"/>
    <lineage>
        <taxon>Bacteria</taxon>
        <taxon>Pseudomonadati</taxon>
        <taxon>Pseudomonadota</taxon>
        <taxon>Alphaproteobacteria</taxon>
        <taxon>Sphingomonadales</taxon>
        <taxon>Sphingomonadaceae</taxon>
        <taxon>Sphingomonas</taxon>
    </lineage>
</organism>
<proteinExistence type="predicted"/>
<gene>
    <name evidence="1" type="ORF">SPHINGO391_480075</name>
</gene>
<evidence type="ECO:0000313" key="1">
    <source>
        <dbReference type="EMBL" id="VVT24228.1"/>
    </source>
</evidence>
<sequence length="160" mass="17704">MNGNEKSGLQIACLANELDRVVDKLAPAGVLLIDFDIELMAEGVAERRVLAASKPMRGIESEGLHQRRERWCVFFRPLIDRADRFTDNRSRAFASELRKDLAHRVGKAVGNTWLSHRAAFDWKTAGRLQSTDASFLPYECGMAFAGKGGRPMLVNAVAAS</sequence>